<sequence>MHPPRFVKVSVPCGVWAGLSLPCAVICHCGREVENKRTTLYWQSNSKRSKEETLGQYTGRRASLIPCNSVPGVGPWRRLPEGNCLLSTPWGWAFHPTPSHLVKLTPP</sequence>
<keyword evidence="1" id="KW-0732">Signal</keyword>
<evidence type="ECO:0000313" key="2">
    <source>
        <dbReference type="EMBL" id="CAD7430685.1"/>
    </source>
</evidence>
<dbReference type="EMBL" id="OB794595">
    <property type="protein sequence ID" value="CAD7430685.1"/>
    <property type="molecule type" value="Genomic_DNA"/>
</dbReference>
<feature type="chain" id="PRO_5031397644" description="Secreted protein" evidence="1">
    <location>
        <begin position="18"/>
        <end position="107"/>
    </location>
</feature>
<accession>A0A7R9HQC8</accession>
<organism evidence="2">
    <name type="scientific">Timema monikensis</name>
    <dbReference type="NCBI Taxonomy" id="170555"/>
    <lineage>
        <taxon>Eukaryota</taxon>
        <taxon>Metazoa</taxon>
        <taxon>Ecdysozoa</taxon>
        <taxon>Arthropoda</taxon>
        <taxon>Hexapoda</taxon>
        <taxon>Insecta</taxon>
        <taxon>Pterygota</taxon>
        <taxon>Neoptera</taxon>
        <taxon>Polyneoptera</taxon>
        <taxon>Phasmatodea</taxon>
        <taxon>Timematodea</taxon>
        <taxon>Timematoidea</taxon>
        <taxon>Timematidae</taxon>
        <taxon>Timema</taxon>
    </lineage>
</organism>
<name>A0A7R9HQC8_9NEOP</name>
<proteinExistence type="predicted"/>
<protein>
    <recommendedName>
        <fullName evidence="3">Secreted protein</fullName>
    </recommendedName>
</protein>
<feature type="signal peptide" evidence="1">
    <location>
        <begin position="1"/>
        <end position="17"/>
    </location>
</feature>
<reference evidence="2" key="1">
    <citation type="submission" date="2020-11" db="EMBL/GenBank/DDBJ databases">
        <authorList>
            <person name="Tran Van P."/>
        </authorList>
    </citation>
    <scope>NUCLEOTIDE SEQUENCE</scope>
</reference>
<gene>
    <name evidence="2" type="ORF">TMSB3V08_LOCUS7436</name>
</gene>
<evidence type="ECO:0008006" key="3">
    <source>
        <dbReference type="Google" id="ProtNLM"/>
    </source>
</evidence>
<evidence type="ECO:0000256" key="1">
    <source>
        <dbReference type="SAM" id="SignalP"/>
    </source>
</evidence>
<dbReference type="AlphaFoldDB" id="A0A7R9HQC8"/>